<dbReference type="SUPFAM" id="SSF49265">
    <property type="entry name" value="Fibronectin type III"/>
    <property type="match status" value="3"/>
</dbReference>
<protein>
    <submittedName>
        <fullName evidence="3">Fibronectin type III domain-containing protein</fullName>
    </submittedName>
</protein>
<dbReference type="InterPro" id="IPR036116">
    <property type="entry name" value="FN3_sf"/>
</dbReference>
<proteinExistence type="predicted"/>
<dbReference type="Proteomes" id="UP001208017">
    <property type="component" value="Unassembled WGS sequence"/>
</dbReference>
<dbReference type="RefSeq" id="WP_267151199.1">
    <property type="nucleotide sequence ID" value="NZ_JAPMLT010000003.1"/>
</dbReference>
<dbReference type="InterPro" id="IPR013783">
    <property type="entry name" value="Ig-like_fold"/>
</dbReference>
<dbReference type="Gene3D" id="2.60.40.10">
    <property type="entry name" value="Immunoglobulins"/>
    <property type="match status" value="4"/>
</dbReference>
<dbReference type="SMART" id="SM00060">
    <property type="entry name" value="FN3"/>
    <property type="match status" value="7"/>
</dbReference>
<dbReference type="EMBL" id="JAPMLT010000003">
    <property type="protein sequence ID" value="MCX7569951.1"/>
    <property type="molecule type" value="Genomic_DNA"/>
</dbReference>
<sequence length="1233" mass="135750">MDQHRQGTRIRYRSAVALLTILTLLVALFPSAVLAETYGMTLSHSAFSVGYAGTTVTVTGSDSFTFRADTKVSLFDASGRTMSVIEGVSVLDSKRLRFTLQPGLSEGKYTLMVMSYTTELATVTVASGYDPVGVTVTPGVNRDIRLTWSDPNAQGMREIVIKYARIDQQYYPVTNEIRVGLGAQKYTLNNLTHGQAYRFKVSARRTEANGQIVESPGVEFTNGGQGYKAVDKTPPRDITDLSAVAINNGFDLTWVDPPDDDLKHITVQYAVHGTTDWSGSYTVGKGAQNAYLQAMNTAKRYDLRFTKTDIYGNYSYQIDTKNGYGYTFDTEAPGGVTGLDVDASDTTANVSWEDPEDKDFHHVNVYLASANPIFDETSNSYRTDWKLIGRVNKGVQSQTLTGLHTNIDYQVRVTSVDQYGNENDSRTEFFHPDKEDLDYLTDFLTVRQEVEDGLLFKWEDEDESVTVDFNAFKVYYALHTGSSGDQTGWKAATLSNKTASSASLRNVEAGTYDLQLRYFDRYGIEQIVETLTNEGDGWYISGPERGVPAEVRDVRIQPVDGKMRLTWNAASSTGTHVEIYLAEKSSQPNYRYAGKVPINDQLFEIPYLSASLQYFFKLVVLDESKGTESRGAIYDNYGNGYNLTGGDTYPPGEVKNAWVTVENNTLVITYDEPSDTDFESVEIEVVNLSNGNETIKYPVPRTNGGKTISQLYPGTYTVRIKTKDVYGNTSPGVLMNNNGAGYPITAFSDDSEERQEVRYPLVVPARGQLTVRFHDPLDPGYRKAKIYLYEGGKTVETKEVSKGTNEVTFYNLKTNQPYRVEIKTIGSSWTESNGLHLGGDFSVLPVALPDVTNGTVTPGNHRLTVSWRDPVNSSPSDVWVEYQEYGSQTWSEPIIVNAGVGLAVLPGLENSKSYRVRITAVENGLYGSPGYTFSTYTTFSPRHSSVDVTPAKIQYASSQTLTLIGKNTRFSSGNTTAVRLYDNKGAEVTSVLGSPSVHSSDRMSVTLSSGLQPGVYRLVVATREDGEITTSFEVSTATSLPSIATPKELTATSGYDSFSVTLYGSGFTRDSRVQIDSGTLIAPSSYDSTRVTFMMPKDLSPGTHKLRVITGTAKTAPLAFTVFPLEASITLTPPSSRNGLYKSELTVKNHDDYTRNTKLYVVIRKNGHHVETKEFTRSLGSDETAKIKLDFGGANTPYANGGASHISVEVFLLDGYTQTPLSESLIITKDLNL</sequence>
<accession>A0ABT3X0I1</accession>
<gene>
    <name evidence="3" type="ORF">OS242_08230</name>
</gene>
<dbReference type="PANTHER" id="PTHR46708:SF2">
    <property type="entry name" value="FIBRONECTIN TYPE-III DOMAIN-CONTAINING PROTEIN"/>
    <property type="match status" value="1"/>
</dbReference>
<name>A0ABT3X0I1_9BACL</name>
<dbReference type="CDD" id="cd00063">
    <property type="entry name" value="FN3"/>
    <property type="match status" value="3"/>
</dbReference>
<evidence type="ECO:0000256" key="1">
    <source>
        <dbReference type="ARBA" id="ARBA00022737"/>
    </source>
</evidence>
<feature type="domain" description="Fibronectin type-III" evidence="2">
    <location>
        <begin position="845"/>
        <end position="941"/>
    </location>
</feature>
<evidence type="ECO:0000313" key="3">
    <source>
        <dbReference type="EMBL" id="MCX7569951.1"/>
    </source>
</evidence>
<keyword evidence="4" id="KW-1185">Reference proteome</keyword>
<keyword evidence="1" id="KW-0677">Repeat</keyword>
<evidence type="ECO:0000259" key="2">
    <source>
        <dbReference type="PROSITE" id="PS50853"/>
    </source>
</evidence>
<dbReference type="InterPro" id="IPR050991">
    <property type="entry name" value="ECM_Regulatory_Proteins"/>
</dbReference>
<evidence type="ECO:0000313" key="4">
    <source>
        <dbReference type="Proteomes" id="UP001208017"/>
    </source>
</evidence>
<organism evidence="3 4">
    <name type="scientific">Tumebacillus lacus</name>
    <dbReference type="NCBI Taxonomy" id="2995335"/>
    <lineage>
        <taxon>Bacteria</taxon>
        <taxon>Bacillati</taxon>
        <taxon>Bacillota</taxon>
        <taxon>Bacilli</taxon>
        <taxon>Bacillales</taxon>
        <taxon>Alicyclobacillaceae</taxon>
        <taxon>Tumebacillus</taxon>
    </lineage>
</organism>
<dbReference type="PANTHER" id="PTHR46708">
    <property type="entry name" value="TENASCIN"/>
    <property type="match status" value="1"/>
</dbReference>
<reference evidence="3 4" key="1">
    <citation type="submission" date="2022-11" db="EMBL/GenBank/DDBJ databases">
        <title>Study of microbial diversity in lake waters.</title>
        <authorList>
            <person name="Zhang J."/>
        </authorList>
    </citation>
    <scope>NUCLEOTIDE SEQUENCE [LARGE SCALE GENOMIC DNA]</scope>
    <source>
        <strain evidence="3 4">DT12</strain>
    </source>
</reference>
<dbReference type="Pfam" id="PF00041">
    <property type="entry name" value="fn3"/>
    <property type="match status" value="1"/>
</dbReference>
<comment type="caution">
    <text evidence="3">The sequence shown here is derived from an EMBL/GenBank/DDBJ whole genome shotgun (WGS) entry which is preliminary data.</text>
</comment>
<dbReference type="InterPro" id="IPR003961">
    <property type="entry name" value="FN3_dom"/>
</dbReference>
<feature type="domain" description="Fibronectin type-III" evidence="2">
    <location>
        <begin position="332"/>
        <end position="436"/>
    </location>
</feature>
<dbReference type="PROSITE" id="PS50853">
    <property type="entry name" value="FN3"/>
    <property type="match status" value="2"/>
</dbReference>